<evidence type="ECO:0000256" key="8">
    <source>
        <dbReference type="RuleBase" id="RU000461"/>
    </source>
</evidence>
<dbReference type="InterPro" id="IPR001128">
    <property type="entry name" value="Cyt_P450"/>
</dbReference>
<dbReference type="PRINTS" id="PR00385">
    <property type="entry name" value="P450"/>
</dbReference>
<dbReference type="OrthoDB" id="1470350at2759"/>
<evidence type="ECO:0000256" key="6">
    <source>
        <dbReference type="ARBA" id="ARBA00023033"/>
    </source>
</evidence>
<organism evidence="9 10">
    <name type="scientific">Funneliformis caledonium</name>
    <dbReference type="NCBI Taxonomy" id="1117310"/>
    <lineage>
        <taxon>Eukaryota</taxon>
        <taxon>Fungi</taxon>
        <taxon>Fungi incertae sedis</taxon>
        <taxon>Mucoromycota</taxon>
        <taxon>Glomeromycotina</taxon>
        <taxon>Glomeromycetes</taxon>
        <taxon>Glomerales</taxon>
        <taxon>Glomeraceae</taxon>
        <taxon>Funneliformis</taxon>
    </lineage>
</organism>
<dbReference type="GO" id="GO:0004497">
    <property type="term" value="F:monooxygenase activity"/>
    <property type="evidence" value="ECO:0007669"/>
    <property type="project" value="UniProtKB-KW"/>
</dbReference>
<dbReference type="PANTHER" id="PTHR24291">
    <property type="entry name" value="CYTOCHROME P450 FAMILY 4"/>
    <property type="match status" value="1"/>
</dbReference>
<accession>A0A9N8W3P7</accession>
<dbReference type="PRINTS" id="PR00463">
    <property type="entry name" value="EP450I"/>
</dbReference>
<keyword evidence="4 8" id="KW-0560">Oxidoreductase</keyword>
<dbReference type="InterPro" id="IPR050196">
    <property type="entry name" value="Cytochrome_P450_Monoox"/>
</dbReference>
<dbReference type="GO" id="GO:0016705">
    <property type="term" value="F:oxidoreductase activity, acting on paired donors, with incorporation or reduction of molecular oxygen"/>
    <property type="evidence" value="ECO:0007669"/>
    <property type="project" value="InterPro"/>
</dbReference>
<dbReference type="Proteomes" id="UP000789570">
    <property type="component" value="Unassembled WGS sequence"/>
</dbReference>
<dbReference type="GO" id="GO:0020037">
    <property type="term" value="F:heme binding"/>
    <property type="evidence" value="ECO:0007669"/>
    <property type="project" value="InterPro"/>
</dbReference>
<comment type="caution">
    <text evidence="9">The sequence shown here is derived from an EMBL/GenBank/DDBJ whole genome shotgun (WGS) entry which is preliminary data.</text>
</comment>
<dbReference type="InterPro" id="IPR002401">
    <property type="entry name" value="Cyt_P450_E_grp-I"/>
</dbReference>
<dbReference type="GO" id="GO:0005506">
    <property type="term" value="F:iron ion binding"/>
    <property type="evidence" value="ECO:0007669"/>
    <property type="project" value="InterPro"/>
</dbReference>
<comment type="similarity">
    <text evidence="1 8">Belongs to the cytochrome P450 family.</text>
</comment>
<keyword evidence="10" id="KW-1185">Reference proteome</keyword>
<evidence type="ECO:0000256" key="7">
    <source>
        <dbReference type="PIRSR" id="PIRSR602401-1"/>
    </source>
</evidence>
<reference evidence="9" key="1">
    <citation type="submission" date="2021-06" db="EMBL/GenBank/DDBJ databases">
        <authorList>
            <person name="Kallberg Y."/>
            <person name="Tangrot J."/>
            <person name="Rosling A."/>
        </authorList>
    </citation>
    <scope>NUCLEOTIDE SEQUENCE</scope>
    <source>
        <strain evidence="9">UK204</strain>
    </source>
</reference>
<evidence type="ECO:0000256" key="2">
    <source>
        <dbReference type="ARBA" id="ARBA00022617"/>
    </source>
</evidence>
<evidence type="ECO:0000256" key="5">
    <source>
        <dbReference type="ARBA" id="ARBA00023004"/>
    </source>
</evidence>
<evidence type="ECO:0000256" key="1">
    <source>
        <dbReference type="ARBA" id="ARBA00010617"/>
    </source>
</evidence>
<dbReference type="PANTHER" id="PTHR24291:SF50">
    <property type="entry name" value="BIFUNCTIONAL ALBAFLAVENONE MONOOXYGENASE_TERPENE SYNTHASE"/>
    <property type="match status" value="1"/>
</dbReference>
<dbReference type="EMBL" id="CAJVPQ010000376">
    <property type="protein sequence ID" value="CAG8476171.1"/>
    <property type="molecule type" value="Genomic_DNA"/>
</dbReference>
<dbReference type="AlphaFoldDB" id="A0A9N8W3P7"/>
<dbReference type="InterPro" id="IPR036396">
    <property type="entry name" value="Cyt_P450_sf"/>
</dbReference>
<protein>
    <submittedName>
        <fullName evidence="9">13518_t:CDS:1</fullName>
    </submittedName>
</protein>
<sequence length="230" mass="26717">MLTSMITANTDRDICEIKMVDEEHTQPMSDEKIRGILWETMVGGIDSTANKFSFVAYHLAHNPDVLKRLRIELDSLFEKKGDRRLDLESLTGLVYTDAIIKEAFRIFTPAPYTARNSTAEDIVAGRVWPEGTQYIINIHGVNHNEKYWDEPEKFNPDRHLNMKMSPPHIIFGGGRRICPGRKLAFIELKVMIALIYHKFDIELSNMNPRIKFILFRSFHDLNVKIKPRKF</sequence>
<keyword evidence="6 8" id="KW-0503">Monooxygenase</keyword>
<dbReference type="PROSITE" id="PS00086">
    <property type="entry name" value="CYTOCHROME_P450"/>
    <property type="match status" value="1"/>
</dbReference>
<evidence type="ECO:0000256" key="4">
    <source>
        <dbReference type="ARBA" id="ARBA00023002"/>
    </source>
</evidence>
<keyword evidence="3 7" id="KW-0479">Metal-binding</keyword>
<evidence type="ECO:0000313" key="10">
    <source>
        <dbReference type="Proteomes" id="UP000789570"/>
    </source>
</evidence>
<gene>
    <name evidence="9" type="ORF">FCALED_LOCUS2476</name>
</gene>
<dbReference type="Pfam" id="PF00067">
    <property type="entry name" value="p450"/>
    <property type="match status" value="1"/>
</dbReference>
<comment type="cofactor">
    <cofactor evidence="7">
        <name>heme</name>
        <dbReference type="ChEBI" id="CHEBI:30413"/>
    </cofactor>
</comment>
<dbReference type="Gene3D" id="1.10.630.10">
    <property type="entry name" value="Cytochrome P450"/>
    <property type="match status" value="1"/>
</dbReference>
<dbReference type="CDD" id="cd00302">
    <property type="entry name" value="cytochrome_P450"/>
    <property type="match status" value="1"/>
</dbReference>
<keyword evidence="2 7" id="KW-0349">Heme</keyword>
<name>A0A9N8W3P7_9GLOM</name>
<feature type="binding site" description="axial binding residue" evidence="7">
    <location>
        <position position="178"/>
    </location>
    <ligand>
        <name>heme</name>
        <dbReference type="ChEBI" id="CHEBI:30413"/>
    </ligand>
    <ligandPart>
        <name>Fe</name>
        <dbReference type="ChEBI" id="CHEBI:18248"/>
    </ligandPart>
</feature>
<evidence type="ECO:0000313" key="9">
    <source>
        <dbReference type="EMBL" id="CAG8476171.1"/>
    </source>
</evidence>
<dbReference type="SUPFAM" id="SSF48264">
    <property type="entry name" value="Cytochrome P450"/>
    <property type="match status" value="1"/>
</dbReference>
<dbReference type="InterPro" id="IPR017972">
    <property type="entry name" value="Cyt_P450_CS"/>
</dbReference>
<evidence type="ECO:0000256" key="3">
    <source>
        <dbReference type="ARBA" id="ARBA00022723"/>
    </source>
</evidence>
<proteinExistence type="inferred from homology"/>
<keyword evidence="5 7" id="KW-0408">Iron</keyword>